<protein>
    <submittedName>
        <fullName evidence="2">Uncharacterized protein</fullName>
    </submittedName>
</protein>
<sequence length="70" mass="7241">MMSGVEKTTASAPGTPRPVKSENAHQNGLIRTLSRAGNSSETKKNLQKGDLSAEGSAKKEGSVSSDKTPV</sequence>
<dbReference type="RefSeq" id="WP_127133440.1">
    <property type="nucleotide sequence ID" value="NZ_CP050240.1"/>
</dbReference>
<feature type="compositionally biased region" description="Polar residues" evidence="1">
    <location>
        <begin position="1"/>
        <end position="12"/>
    </location>
</feature>
<name>A0ABX7MIU6_ERWAM</name>
<reference evidence="2 3" key="1">
    <citation type="submission" date="2020-12" db="EMBL/GenBank/DDBJ databases">
        <title>Genome sequence of Erwinia amylovora ATCC15580, a type strain.</title>
        <authorList>
            <person name="Kang I.-J."/>
            <person name="Roh E."/>
        </authorList>
    </citation>
    <scope>NUCLEOTIDE SEQUENCE [LARGE SCALE GENOMIC DNA]</scope>
    <source>
        <strain evidence="2 3">ATCC 15580</strain>
    </source>
</reference>
<organism evidence="2 3">
    <name type="scientific">Erwinia amylovora</name>
    <name type="common">Fire blight bacteria</name>
    <dbReference type="NCBI Taxonomy" id="552"/>
    <lineage>
        <taxon>Bacteria</taxon>
        <taxon>Pseudomonadati</taxon>
        <taxon>Pseudomonadota</taxon>
        <taxon>Gammaproteobacteria</taxon>
        <taxon>Enterobacterales</taxon>
        <taxon>Erwiniaceae</taxon>
        <taxon>Erwinia</taxon>
    </lineage>
</organism>
<dbReference type="EMBL" id="CP066796">
    <property type="protein sequence ID" value="QSI91767.1"/>
    <property type="molecule type" value="Genomic_DNA"/>
</dbReference>
<proteinExistence type="predicted"/>
<evidence type="ECO:0000313" key="2">
    <source>
        <dbReference type="EMBL" id="QSI91767.1"/>
    </source>
</evidence>
<evidence type="ECO:0000313" key="3">
    <source>
        <dbReference type="Proteomes" id="UP000662840"/>
    </source>
</evidence>
<dbReference type="Proteomes" id="UP000662840">
    <property type="component" value="Chromosome"/>
</dbReference>
<dbReference type="GeneID" id="97604327"/>
<evidence type="ECO:0000256" key="1">
    <source>
        <dbReference type="SAM" id="MobiDB-lite"/>
    </source>
</evidence>
<accession>A0ABX7MIU6</accession>
<feature type="region of interest" description="Disordered" evidence="1">
    <location>
        <begin position="1"/>
        <end position="70"/>
    </location>
</feature>
<keyword evidence="3" id="KW-1185">Reference proteome</keyword>
<gene>
    <name evidence="2" type="ORF">JGC47_00055</name>
</gene>